<comment type="caution">
    <text evidence="2">The sequence shown here is derived from an EMBL/GenBank/DDBJ whole genome shotgun (WGS) entry which is preliminary data.</text>
</comment>
<keyword evidence="1" id="KW-0812">Transmembrane</keyword>
<proteinExistence type="predicted"/>
<keyword evidence="1" id="KW-1133">Transmembrane helix</keyword>
<evidence type="ECO:0000313" key="3">
    <source>
        <dbReference type="Proteomes" id="UP000194236"/>
    </source>
</evidence>
<reference evidence="2 3" key="1">
    <citation type="submission" date="2017-03" db="EMBL/GenBank/DDBJ databases">
        <title>Genome Survey of Euroglyphus maynei.</title>
        <authorList>
            <person name="Arlian L.G."/>
            <person name="Morgan M.S."/>
            <person name="Rider S.D."/>
        </authorList>
    </citation>
    <scope>NUCLEOTIDE SEQUENCE [LARGE SCALE GENOMIC DNA]</scope>
    <source>
        <strain evidence="2">Arlian Lab</strain>
        <tissue evidence="2">Whole body</tissue>
    </source>
</reference>
<dbReference type="EMBL" id="MUJZ01040104">
    <property type="protein sequence ID" value="OTF75842.1"/>
    <property type="molecule type" value="Genomic_DNA"/>
</dbReference>
<accession>A0A1Y3B4R7</accession>
<organism evidence="2 3">
    <name type="scientific">Euroglyphus maynei</name>
    <name type="common">Mayne's house dust mite</name>
    <dbReference type="NCBI Taxonomy" id="6958"/>
    <lineage>
        <taxon>Eukaryota</taxon>
        <taxon>Metazoa</taxon>
        <taxon>Ecdysozoa</taxon>
        <taxon>Arthropoda</taxon>
        <taxon>Chelicerata</taxon>
        <taxon>Arachnida</taxon>
        <taxon>Acari</taxon>
        <taxon>Acariformes</taxon>
        <taxon>Sarcoptiformes</taxon>
        <taxon>Astigmata</taxon>
        <taxon>Psoroptidia</taxon>
        <taxon>Analgoidea</taxon>
        <taxon>Pyroglyphidae</taxon>
        <taxon>Pyroglyphinae</taxon>
        <taxon>Euroglyphus</taxon>
    </lineage>
</organism>
<sequence>MNHTDATEAKLPAITICAPSILTPKVIKCMFLLLNIFPIQLPFQIMMRILQIFSKDMRMEN</sequence>
<keyword evidence="3" id="KW-1185">Reference proteome</keyword>
<feature type="transmembrane region" description="Helical" evidence="1">
    <location>
        <begin position="30"/>
        <end position="50"/>
    </location>
</feature>
<protein>
    <submittedName>
        <fullName evidence="2">Uncharacterized protein</fullName>
    </submittedName>
</protein>
<evidence type="ECO:0000313" key="2">
    <source>
        <dbReference type="EMBL" id="OTF75842.1"/>
    </source>
</evidence>
<name>A0A1Y3B4R7_EURMA</name>
<dbReference type="AlphaFoldDB" id="A0A1Y3B4R7"/>
<evidence type="ECO:0000256" key="1">
    <source>
        <dbReference type="SAM" id="Phobius"/>
    </source>
</evidence>
<gene>
    <name evidence="2" type="ORF">BLA29_006205</name>
</gene>
<dbReference type="Proteomes" id="UP000194236">
    <property type="component" value="Unassembled WGS sequence"/>
</dbReference>
<dbReference type="OrthoDB" id="10552789at2759"/>
<keyword evidence="1" id="KW-0472">Membrane</keyword>